<dbReference type="Gene3D" id="3.20.20.70">
    <property type="entry name" value="Aldolase class I"/>
    <property type="match status" value="1"/>
</dbReference>
<evidence type="ECO:0000313" key="19">
    <source>
        <dbReference type="Proteomes" id="UP000503264"/>
    </source>
</evidence>
<gene>
    <name evidence="18" type="primary">hemN2</name>
    <name evidence="18" type="ORF">CMUC_0844</name>
</gene>
<feature type="binding site" evidence="15">
    <location>
        <position position="108"/>
    </location>
    <ligand>
        <name>S-adenosyl-L-methionine</name>
        <dbReference type="ChEBI" id="CHEBI:59789"/>
        <label>1</label>
    </ligand>
</feature>
<keyword evidence="9 14" id="KW-0560">Oxidoreductase</keyword>
<name>A0A6G5QGA6_9BACT</name>
<dbReference type="InterPro" id="IPR013785">
    <property type="entry name" value="Aldolase_TIM"/>
</dbReference>
<dbReference type="InterPro" id="IPR007197">
    <property type="entry name" value="rSAM"/>
</dbReference>
<sequence length="453" mass="52175">MIDFDAYVKYSRPGPRYTSYPTALEFGTDFSYESYINELKNRDKTRPLSLYVHLPFCRSACYFCGCNVIYTSKEDKKERYIGYLERELEILSSHLDTTSPVLQLHFGGGTPTFYNAAQLDRIIRLIKAKFANFSPEAEVSCEIDPRFLNEDQIKVLTSHGFNRISYGVQDFDEKVQAEIHRIQPYEITQNAVNLARRYGIKSINMDLIYGLPYQTLESFKNTLKMALTLDPDRLAIFNYAHVPWIKKSMRKFDETTLPSPKTKLEILKFTAEFLTQNGYKMIGMDHFAKPDDELFKALNDGTLHRNFQGYTTKGGADLIGIGVTSIGEGTRHYAQNHKDLDEYEKAIDSGILPYSKGILLNDEDLLRKNIIMSLMANFKLDIKDIEQKFGISFKQHFKDSLEDIKVLSDFVDISDDRILVNETGTMLIRNIAMCFDEYMAKFKDSKNSFSKTI</sequence>
<comment type="similarity">
    <text evidence="3 14">Belongs to the anaerobic coproporphyrinogen-III oxidase family.</text>
</comment>
<evidence type="ECO:0000256" key="14">
    <source>
        <dbReference type="PIRNR" id="PIRNR000167"/>
    </source>
</evidence>
<keyword evidence="11 14" id="KW-0411">Iron-sulfur</keyword>
<dbReference type="RefSeq" id="WP_171993702.1">
    <property type="nucleotide sequence ID" value="NZ_CP012542.1"/>
</dbReference>
<reference evidence="18 19" key="1">
    <citation type="submission" date="2016-07" db="EMBL/GenBank/DDBJ databases">
        <title>Comparative genomics of the Campylobacter concisus group.</title>
        <authorList>
            <person name="Miller W.G."/>
            <person name="Yee E."/>
            <person name="Chapman M.H."/>
            <person name="Huynh S."/>
            <person name="Bono J.L."/>
            <person name="On S.L.W."/>
            <person name="StLeger J."/>
            <person name="Foster G."/>
            <person name="Parker C.T."/>
        </authorList>
    </citation>
    <scope>NUCLEOTIDE SEQUENCE [LARGE SCALE GENOMIC DNA]</scope>
    <source>
        <strain evidence="18 19">CCUG 21559</strain>
    </source>
</reference>
<dbReference type="GO" id="GO:0005737">
    <property type="term" value="C:cytoplasm"/>
    <property type="evidence" value="ECO:0007669"/>
    <property type="project" value="UniProtKB-SubCell"/>
</dbReference>
<dbReference type="Pfam" id="PF04055">
    <property type="entry name" value="Radical_SAM"/>
    <property type="match status" value="1"/>
</dbReference>
<dbReference type="SMART" id="SM00729">
    <property type="entry name" value="Elp3"/>
    <property type="match status" value="1"/>
</dbReference>
<dbReference type="InterPro" id="IPR004558">
    <property type="entry name" value="Coprogen_oxidase_HemN"/>
</dbReference>
<comment type="pathway">
    <text evidence="2 14">Porphyrin-containing compound metabolism; protoporphyrin-IX biosynthesis; protoporphyrinogen-IX from coproporphyrinogen-III (AdoMet route): step 1/1.</text>
</comment>
<dbReference type="InterPro" id="IPR006638">
    <property type="entry name" value="Elp3/MiaA/NifB-like_rSAM"/>
</dbReference>
<evidence type="ECO:0000256" key="13">
    <source>
        <dbReference type="ARBA" id="ARBA00048321"/>
    </source>
</evidence>
<feature type="binding site" evidence="16">
    <location>
        <position position="57"/>
    </location>
    <ligand>
        <name>[4Fe-4S] cluster</name>
        <dbReference type="ChEBI" id="CHEBI:49883"/>
        <note>4Fe-4S-S-AdoMet</note>
    </ligand>
</feature>
<dbReference type="Pfam" id="PF06969">
    <property type="entry name" value="HemN_C"/>
    <property type="match status" value="1"/>
</dbReference>
<keyword evidence="7 14" id="KW-0949">S-adenosyl-L-methionine</keyword>
<keyword evidence="6 14" id="KW-0963">Cytoplasm</keyword>
<dbReference type="AlphaFoldDB" id="A0A6G5QGA6"/>
<feature type="domain" description="Radical SAM core" evidence="17">
    <location>
        <begin position="42"/>
        <end position="277"/>
    </location>
</feature>
<feature type="binding site" evidence="15">
    <location>
        <position position="51"/>
    </location>
    <ligand>
        <name>S-adenosyl-L-methionine</name>
        <dbReference type="ChEBI" id="CHEBI:59789"/>
        <label>1</label>
    </ligand>
</feature>
<dbReference type="InterPro" id="IPR010723">
    <property type="entry name" value="HemN_C"/>
</dbReference>
<keyword evidence="12 14" id="KW-0627">Porphyrin biosynthesis</keyword>
<feature type="binding site" evidence="15">
    <location>
        <begin position="63"/>
        <end position="65"/>
    </location>
    <ligand>
        <name>S-adenosyl-L-methionine</name>
        <dbReference type="ChEBI" id="CHEBI:59789"/>
        <label>2</label>
    </ligand>
</feature>
<feature type="binding site" evidence="15">
    <location>
        <position position="169"/>
    </location>
    <ligand>
        <name>S-adenosyl-L-methionine</name>
        <dbReference type="ChEBI" id="CHEBI:59789"/>
        <label>2</label>
    </ligand>
</feature>
<evidence type="ECO:0000256" key="5">
    <source>
        <dbReference type="ARBA" id="ARBA00022485"/>
    </source>
</evidence>
<evidence type="ECO:0000256" key="16">
    <source>
        <dbReference type="PIRSR" id="PIRSR000167-2"/>
    </source>
</evidence>
<dbReference type="Gene3D" id="1.10.10.920">
    <property type="match status" value="1"/>
</dbReference>
<feature type="binding site" evidence="16">
    <location>
        <position position="61"/>
    </location>
    <ligand>
        <name>[4Fe-4S] cluster</name>
        <dbReference type="ChEBI" id="CHEBI:49883"/>
        <note>4Fe-4S-S-AdoMet</note>
    </ligand>
</feature>
<dbReference type="GO" id="GO:0006782">
    <property type="term" value="P:protoporphyrinogen IX biosynthetic process"/>
    <property type="evidence" value="ECO:0007669"/>
    <property type="project" value="UniProtKB-UniPathway"/>
</dbReference>
<dbReference type="UniPathway" id="UPA00251">
    <property type="reaction ID" value="UER00323"/>
</dbReference>
<comment type="catalytic activity">
    <reaction evidence="13 14">
        <text>coproporphyrinogen III + 2 S-adenosyl-L-methionine = protoporphyrinogen IX + 2 5'-deoxyadenosine + 2 L-methionine + 2 CO2</text>
        <dbReference type="Rhea" id="RHEA:15425"/>
        <dbReference type="ChEBI" id="CHEBI:16526"/>
        <dbReference type="ChEBI" id="CHEBI:17319"/>
        <dbReference type="ChEBI" id="CHEBI:57307"/>
        <dbReference type="ChEBI" id="CHEBI:57309"/>
        <dbReference type="ChEBI" id="CHEBI:57844"/>
        <dbReference type="ChEBI" id="CHEBI:59789"/>
        <dbReference type="EC" id="1.3.98.3"/>
    </reaction>
</comment>
<keyword evidence="19" id="KW-1185">Reference proteome</keyword>
<dbReference type="PIRSF" id="PIRSF000167">
    <property type="entry name" value="HemN"/>
    <property type="match status" value="1"/>
</dbReference>
<keyword evidence="5 14" id="KW-0004">4Fe-4S</keyword>
<feature type="binding site" evidence="16">
    <location>
        <position position="64"/>
    </location>
    <ligand>
        <name>[4Fe-4S] cluster</name>
        <dbReference type="ChEBI" id="CHEBI:49883"/>
        <note>4Fe-4S-S-AdoMet</note>
    </ligand>
</feature>
<dbReference type="SFLD" id="SFLDF00277">
    <property type="entry name" value="oxygen-independent_coproporphy"/>
    <property type="match status" value="1"/>
</dbReference>
<evidence type="ECO:0000256" key="10">
    <source>
        <dbReference type="ARBA" id="ARBA00023004"/>
    </source>
</evidence>
<feature type="binding site" evidence="15">
    <location>
        <begin position="109"/>
        <end position="110"/>
    </location>
    <ligand>
        <name>S-adenosyl-L-methionine</name>
        <dbReference type="ChEBI" id="CHEBI:59789"/>
        <label>2</label>
    </ligand>
</feature>
<accession>A0A6G5QGA6</accession>
<feature type="binding site" evidence="15">
    <location>
        <position position="240"/>
    </location>
    <ligand>
        <name>S-adenosyl-L-methionine</name>
        <dbReference type="ChEBI" id="CHEBI:59789"/>
        <label>2</label>
    </ligand>
</feature>
<evidence type="ECO:0000256" key="3">
    <source>
        <dbReference type="ARBA" id="ARBA00005493"/>
    </source>
</evidence>
<evidence type="ECO:0000313" key="18">
    <source>
        <dbReference type="EMBL" id="QCD44639.1"/>
    </source>
</evidence>
<proteinExistence type="inferred from homology"/>
<dbReference type="InterPro" id="IPR058240">
    <property type="entry name" value="rSAM_sf"/>
</dbReference>
<comment type="subcellular location">
    <subcellularLocation>
        <location evidence="1 14">Cytoplasm</location>
    </subcellularLocation>
</comment>
<evidence type="ECO:0000256" key="4">
    <source>
        <dbReference type="ARBA" id="ARBA00011245"/>
    </source>
</evidence>
<organism evidence="18 19">
    <name type="scientific">Campylobacter mucosalis CCUG 21559</name>
    <dbReference type="NCBI Taxonomy" id="1032067"/>
    <lineage>
        <taxon>Bacteria</taxon>
        <taxon>Pseudomonadati</taxon>
        <taxon>Campylobacterota</taxon>
        <taxon>Epsilonproteobacteria</taxon>
        <taxon>Campylobacterales</taxon>
        <taxon>Campylobacteraceae</taxon>
        <taxon>Campylobacter</taxon>
    </lineage>
</organism>
<dbReference type="GO" id="GO:0051539">
    <property type="term" value="F:4 iron, 4 sulfur cluster binding"/>
    <property type="evidence" value="ECO:0007669"/>
    <property type="project" value="UniProtKB-KW"/>
</dbReference>
<comment type="cofactor">
    <cofactor evidence="14 16">
        <name>[4Fe-4S] cluster</name>
        <dbReference type="ChEBI" id="CHEBI:49883"/>
    </cofactor>
    <text evidence="14 16">Binds 1 [4Fe-4S] cluster. The cluster is coordinated with 3 cysteines and an exchangeable S-adenosyl-L-methionine.</text>
</comment>
<feature type="binding site" evidence="15">
    <location>
        <position position="206"/>
    </location>
    <ligand>
        <name>S-adenosyl-L-methionine</name>
        <dbReference type="ChEBI" id="CHEBI:59789"/>
        <label>2</label>
    </ligand>
</feature>
<dbReference type="FunFam" id="3.80.30.20:FF:000012">
    <property type="entry name" value="Coproporphyrinogen-III oxidase"/>
    <property type="match status" value="1"/>
</dbReference>
<evidence type="ECO:0000256" key="11">
    <source>
        <dbReference type="ARBA" id="ARBA00023014"/>
    </source>
</evidence>
<dbReference type="EC" id="1.3.98.3" evidence="14"/>
<evidence type="ECO:0000256" key="2">
    <source>
        <dbReference type="ARBA" id="ARBA00004785"/>
    </source>
</evidence>
<evidence type="ECO:0000256" key="7">
    <source>
        <dbReference type="ARBA" id="ARBA00022691"/>
    </source>
</evidence>
<feature type="binding site" evidence="15">
    <location>
        <position position="181"/>
    </location>
    <ligand>
        <name>S-adenosyl-L-methionine</name>
        <dbReference type="ChEBI" id="CHEBI:59789"/>
        <label>2</label>
    </ligand>
</feature>
<evidence type="ECO:0000256" key="6">
    <source>
        <dbReference type="ARBA" id="ARBA00022490"/>
    </source>
</evidence>
<dbReference type="NCBIfam" id="TIGR00538">
    <property type="entry name" value="hemN"/>
    <property type="match status" value="1"/>
</dbReference>
<evidence type="ECO:0000256" key="9">
    <source>
        <dbReference type="ARBA" id="ARBA00023002"/>
    </source>
</evidence>
<dbReference type="PANTHER" id="PTHR13932">
    <property type="entry name" value="COPROPORPHYRINIGEN III OXIDASE"/>
    <property type="match status" value="1"/>
</dbReference>
<dbReference type="EMBL" id="CP012542">
    <property type="protein sequence ID" value="QCD44639.1"/>
    <property type="molecule type" value="Genomic_DNA"/>
</dbReference>
<dbReference type="GO" id="GO:0051989">
    <property type="term" value="F:coproporphyrinogen dehydrogenase activity"/>
    <property type="evidence" value="ECO:0007669"/>
    <property type="project" value="UniProtKB-EC"/>
</dbReference>
<dbReference type="PANTHER" id="PTHR13932:SF6">
    <property type="entry name" value="OXYGEN-INDEPENDENT COPROPORPHYRINOGEN III OXIDASE"/>
    <property type="match status" value="1"/>
</dbReference>
<comment type="subunit">
    <text evidence="4">Monomer.</text>
</comment>
<dbReference type="SUPFAM" id="SSF102114">
    <property type="entry name" value="Radical SAM enzymes"/>
    <property type="match status" value="1"/>
</dbReference>
<protein>
    <recommendedName>
        <fullName evidence="14">Coproporphyrinogen-III oxidase</fullName>
        <ecNumber evidence="14">1.3.98.3</ecNumber>
    </recommendedName>
</protein>
<dbReference type="SFLD" id="SFLDG01065">
    <property type="entry name" value="anaerobic_coproporphyrinogen-I"/>
    <property type="match status" value="1"/>
</dbReference>
<feature type="binding site" evidence="15">
    <location>
        <position position="326"/>
    </location>
    <ligand>
        <name>S-adenosyl-L-methionine</name>
        <dbReference type="ChEBI" id="CHEBI:59789"/>
        <label>1</label>
    </ligand>
</feature>
<evidence type="ECO:0000256" key="8">
    <source>
        <dbReference type="ARBA" id="ARBA00022723"/>
    </source>
</evidence>
<evidence type="ECO:0000256" key="12">
    <source>
        <dbReference type="ARBA" id="ARBA00023244"/>
    </source>
</evidence>
<dbReference type="InterPro" id="IPR034505">
    <property type="entry name" value="Coproporphyrinogen-III_oxidase"/>
</dbReference>
<evidence type="ECO:0000256" key="1">
    <source>
        <dbReference type="ARBA" id="ARBA00004496"/>
    </source>
</evidence>
<dbReference type="SFLD" id="SFLDG01082">
    <property type="entry name" value="B12-binding_domain_containing"/>
    <property type="match status" value="1"/>
</dbReference>
<feature type="binding site" evidence="15">
    <location>
        <position position="142"/>
    </location>
    <ligand>
        <name>S-adenosyl-L-methionine</name>
        <dbReference type="ChEBI" id="CHEBI:59789"/>
        <label>1</label>
    </ligand>
</feature>
<keyword evidence="10 14" id="KW-0408">Iron</keyword>
<dbReference type="PROSITE" id="PS51918">
    <property type="entry name" value="RADICAL_SAM"/>
    <property type="match status" value="1"/>
</dbReference>
<dbReference type="GO" id="GO:0046872">
    <property type="term" value="F:metal ion binding"/>
    <property type="evidence" value="ECO:0007669"/>
    <property type="project" value="UniProtKB-KW"/>
</dbReference>
<dbReference type="CDD" id="cd01335">
    <property type="entry name" value="Radical_SAM"/>
    <property type="match status" value="1"/>
</dbReference>
<evidence type="ECO:0000259" key="17">
    <source>
        <dbReference type="PROSITE" id="PS51918"/>
    </source>
</evidence>
<dbReference type="SFLD" id="SFLDS00029">
    <property type="entry name" value="Radical_SAM"/>
    <property type="match status" value="1"/>
</dbReference>
<dbReference type="GO" id="GO:0004109">
    <property type="term" value="F:coproporphyrinogen oxidase activity"/>
    <property type="evidence" value="ECO:0007669"/>
    <property type="project" value="InterPro"/>
</dbReference>
<evidence type="ECO:0000256" key="15">
    <source>
        <dbReference type="PIRSR" id="PIRSR000167-1"/>
    </source>
</evidence>
<dbReference type="Proteomes" id="UP000503264">
    <property type="component" value="Chromosome"/>
</dbReference>
<keyword evidence="8 14" id="KW-0479">Metal-binding</keyword>